<gene>
    <name evidence="2" type="ORF">QBC40DRAFT_269089</name>
</gene>
<feature type="chain" id="PRO_5042964333" evidence="1">
    <location>
        <begin position="22"/>
        <end position="83"/>
    </location>
</feature>
<keyword evidence="3" id="KW-1185">Reference proteome</keyword>
<proteinExistence type="predicted"/>
<feature type="signal peptide" evidence="1">
    <location>
        <begin position="1"/>
        <end position="21"/>
    </location>
</feature>
<reference evidence="2" key="1">
    <citation type="journal article" date="2023" name="Mol. Phylogenet. Evol.">
        <title>Genome-scale phylogeny and comparative genomics of the fungal order Sordariales.</title>
        <authorList>
            <person name="Hensen N."/>
            <person name="Bonometti L."/>
            <person name="Westerberg I."/>
            <person name="Brannstrom I.O."/>
            <person name="Guillou S."/>
            <person name="Cros-Aarteil S."/>
            <person name="Calhoun S."/>
            <person name="Haridas S."/>
            <person name="Kuo A."/>
            <person name="Mondo S."/>
            <person name="Pangilinan J."/>
            <person name="Riley R."/>
            <person name="LaButti K."/>
            <person name="Andreopoulos B."/>
            <person name="Lipzen A."/>
            <person name="Chen C."/>
            <person name="Yan M."/>
            <person name="Daum C."/>
            <person name="Ng V."/>
            <person name="Clum A."/>
            <person name="Steindorff A."/>
            <person name="Ohm R.A."/>
            <person name="Martin F."/>
            <person name="Silar P."/>
            <person name="Natvig D.O."/>
            <person name="Lalanne C."/>
            <person name="Gautier V."/>
            <person name="Ament-Velasquez S.L."/>
            <person name="Kruys A."/>
            <person name="Hutchinson M.I."/>
            <person name="Powell A.J."/>
            <person name="Barry K."/>
            <person name="Miller A.N."/>
            <person name="Grigoriev I.V."/>
            <person name="Debuchy R."/>
            <person name="Gladieux P."/>
            <person name="Hiltunen Thoren M."/>
            <person name="Johannesson H."/>
        </authorList>
    </citation>
    <scope>NUCLEOTIDE SEQUENCE</scope>
    <source>
        <strain evidence="2">CBS 315.58</strain>
    </source>
</reference>
<evidence type="ECO:0000313" key="2">
    <source>
        <dbReference type="EMBL" id="KAK4195666.1"/>
    </source>
</evidence>
<name>A0AAN7ANU3_9PEZI</name>
<evidence type="ECO:0000256" key="1">
    <source>
        <dbReference type="SAM" id="SignalP"/>
    </source>
</evidence>
<sequence>MKFSLLTTAVSVLALGQHALASPVISARQDEVRSLKCDLGGTSIEADTEKCAAATVVCKGPLGVVITSGTSVAYNCLLKCKCE</sequence>
<accession>A0AAN7ANU3</accession>
<organism evidence="2 3">
    <name type="scientific">Triangularia verruculosa</name>
    <dbReference type="NCBI Taxonomy" id="2587418"/>
    <lineage>
        <taxon>Eukaryota</taxon>
        <taxon>Fungi</taxon>
        <taxon>Dikarya</taxon>
        <taxon>Ascomycota</taxon>
        <taxon>Pezizomycotina</taxon>
        <taxon>Sordariomycetes</taxon>
        <taxon>Sordariomycetidae</taxon>
        <taxon>Sordariales</taxon>
        <taxon>Podosporaceae</taxon>
        <taxon>Triangularia</taxon>
    </lineage>
</organism>
<dbReference type="Proteomes" id="UP001303160">
    <property type="component" value="Unassembled WGS sequence"/>
</dbReference>
<evidence type="ECO:0000313" key="3">
    <source>
        <dbReference type="Proteomes" id="UP001303160"/>
    </source>
</evidence>
<keyword evidence="1" id="KW-0732">Signal</keyword>
<reference evidence="2" key="2">
    <citation type="submission" date="2023-05" db="EMBL/GenBank/DDBJ databases">
        <authorList>
            <consortium name="Lawrence Berkeley National Laboratory"/>
            <person name="Steindorff A."/>
            <person name="Hensen N."/>
            <person name="Bonometti L."/>
            <person name="Westerberg I."/>
            <person name="Brannstrom I.O."/>
            <person name="Guillou S."/>
            <person name="Cros-Aarteil S."/>
            <person name="Calhoun S."/>
            <person name="Haridas S."/>
            <person name="Kuo A."/>
            <person name="Mondo S."/>
            <person name="Pangilinan J."/>
            <person name="Riley R."/>
            <person name="Labutti K."/>
            <person name="Andreopoulos B."/>
            <person name="Lipzen A."/>
            <person name="Chen C."/>
            <person name="Yanf M."/>
            <person name="Daum C."/>
            <person name="Ng V."/>
            <person name="Clum A."/>
            <person name="Ohm R."/>
            <person name="Martin F."/>
            <person name="Silar P."/>
            <person name="Natvig D."/>
            <person name="Lalanne C."/>
            <person name="Gautier V."/>
            <person name="Ament-Velasquez S.L."/>
            <person name="Kruys A."/>
            <person name="Hutchinson M.I."/>
            <person name="Powell A.J."/>
            <person name="Barry K."/>
            <person name="Miller A.N."/>
            <person name="Grigoriev I.V."/>
            <person name="Debuchy R."/>
            <person name="Gladieux P."/>
            <person name="Thoren M.H."/>
            <person name="Johannesson H."/>
        </authorList>
    </citation>
    <scope>NUCLEOTIDE SEQUENCE</scope>
    <source>
        <strain evidence="2">CBS 315.58</strain>
    </source>
</reference>
<protein>
    <submittedName>
        <fullName evidence="2">Uncharacterized protein</fullName>
    </submittedName>
</protein>
<dbReference type="EMBL" id="MU864006">
    <property type="protein sequence ID" value="KAK4195666.1"/>
    <property type="molecule type" value="Genomic_DNA"/>
</dbReference>
<comment type="caution">
    <text evidence="2">The sequence shown here is derived from an EMBL/GenBank/DDBJ whole genome shotgun (WGS) entry which is preliminary data.</text>
</comment>
<dbReference type="AlphaFoldDB" id="A0AAN7ANU3"/>